<protein>
    <submittedName>
        <fullName evidence="13">Outer membrane protein and related peptidoglycan-associated (Lipo)protein</fullName>
    </submittedName>
</protein>
<evidence type="ECO:0000256" key="10">
    <source>
        <dbReference type="PROSITE-ProRule" id="PRU00473"/>
    </source>
</evidence>
<comment type="subcellular location">
    <subcellularLocation>
        <location evidence="1">Cell outer membrane</location>
        <topology evidence="1">Multi-pass membrane protein</topology>
    </subcellularLocation>
</comment>
<keyword evidence="2" id="KW-0813">Transport</keyword>
<dbReference type="GO" id="GO:0007155">
    <property type="term" value="P:cell adhesion"/>
    <property type="evidence" value="ECO:0007669"/>
    <property type="project" value="InterPro"/>
</dbReference>
<dbReference type="Gene3D" id="2.40.160.20">
    <property type="match status" value="1"/>
</dbReference>
<keyword evidence="7" id="KW-0626">Porin</keyword>
<dbReference type="Pfam" id="PF13505">
    <property type="entry name" value="OMP_b-brl"/>
    <property type="match status" value="1"/>
</dbReference>
<evidence type="ECO:0000256" key="1">
    <source>
        <dbReference type="ARBA" id="ARBA00004571"/>
    </source>
</evidence>
<dbReference type="eggNOG" id="COG2885">
    <property type="taxonomic scope" value="Bacteria"/>
</dbReference>
<dbReference type="PRINTS" id="PR01021">
    <property type="entry name" value="OMPADOMAIN"/>
</dbReference>
<dbReference type="CDD" id="cd07185">
    <property type="entry name" value="OmpA_C-like"/>
    <property type="match status" value="1"/>
</dbReference>
<evidence type="ECO:0000256" key="4">
    <source>
        <dbReference type="ARBA" id="ARBA00022692"/>
    </source>
</evidence>
<evidence type="ECO:0000256" key="9">
    <source>
        <dbReference type="ARBA" id="ARBA00023237"/>
    </source>
</evidence>
<dbReference type="InterPro" id="IPR028974">
    <property type="entry name" value="TSP_type-3_rpt"/>
</dbReference>
<dbReference type="HOGENOM" id="CLU_031536_2_0_6"/>
<keyword evidence="3" id="KW-1134">Transmembrane beta strand</keyword>
<dbReference type="InterPro" id="IPR006664">
    <property type="entry name" value="OMP_bac"/>
</dbReference>
<dbReference type="InterPro" id="IPR050330">
    <property type="entry name" value="Bact_OuterMem_StrucFunc"/>
</dbReference>
<dbReference type="SUPFAM" id="SSF103647">
    <property type="entry name" value="TSP type-3 repeat"/>
    <property type="match status" value="1"/>
</dbReference>
<organism evidence="13 14">
    <name type="scientific">Hahella chejuensis (strain KCTC 2396)</name>
    <dbReference type="NCBI Taxonomy" id="349521"/>
    <lineage>
        <taxon>Bacteria</taxon>
        <taxon>Pseudomonadati</taxon>
        <taxon>Pseudomonadota</taxon>
        <taxon>Gammaproteobacteria</taxon>
        <taxon>Oceanospirillales</taxon>
        <taxon>Hahellaceae</taxon>
        <taxon>Hahella</taxon>
    </lineage>
</organism>
<dbReference type="PROSITE" id="PS51123">
    <property type="entry name" value="OMPA_2"/>
    <property type="match status" value="1"/>
</dbReference>
<dbReference type="InterPro" id="IPR036737">
    <property type="entry name" value="OmpA-like_sf"/>
</dbReference>
<dbReference type="GO" id="GO:0006811">
    <property type="term" value="P:monoatomic ion transport"/>
    <property type="evidence" value="ECO:0007669"/>
    <property type="project" value="UniProtKB-KW"/>
</dbReference>
<keyword evidence="9" id="KW-0998">Cell outer membrane</keyword>
<evidence type="ECO:0000313" key="13">
    <source>
        <dbReference type="EMBL" id="ABC27660.1"/>
    </source>
</evidence>
<dbReference type="PANTHER" id="PTHR30329:SF21">
    <property type="entry name" value="LIPOPROTEIN YIAD-RELATED"/>
    <property type="match status" value="1"/>
</dbReference>
<dbReference type="InterPro" id="IPR003367">
    <property type="entry name" value="Thrombospondin_3-like_rpt"/>
</dbReference>
<dbReference type="InterPro" id="IPR011250">
    <property type="entry name" value="OMP/PagP_B-barrel"/>
</dbReference>
<dbReference type="OrthoDB" id="9782229at2"/>
<dbReference type="SUPFAM" id="SSF103088">
    <property type="entry name" value="OmpA-like"/>
    <property type="match status" value="1"/>
</dbReference>
<dbReference type="PROSITE" id="PS01068">
    <property type="entry name" value="OMPA_1"/>
    <property type="match status" value="1"/>
</dbReference>
<reference evidence="13 14" key="1">
    <citation type="journal article" date="2005" name="Nucleic Acids Res.">
        <title>Genomic blueprint of Hahella chejuensis, a marine microbe producing an algicidal agent.</title>
        <authorList>
            <person name="Jeong H."/>
            <person name="Yim J.H."/>
            <person name="Lee C."/>
            <person name="Choi S.-H."/>
            <person name="Park Y.K."/>
            <person name="Yoon S.H."/>
            <person name="Hur C.-G."/>
            <person name="Kang H.-Y."/>
            <person name="Kim D."/>
            <person name="Lee H.H."/>
            <person name="Park K.H."/>
            <person name="Park S.-H."/>
            <person name="Park H.-S."/>
            <person name="Lee H.K."/>
            <person name="Oh T.K."/>
            <person name="Kim J.F."/>
        </authorList>
    </citation>
    <scope>NUCLEOTIDE SEQUENCE [LARGE SCALE GENOMIC DNA]</scope>
    <source>
        <strain evidence="13 14">KCTC 2396</strain>
    </source>
</reference>
<dbReference type="GO" id="GO:0009279">
    <property type="term" value="C:cell outer membrane"/>
    <property type="evidence" value="ECO:0007669"/>
    <property type="project" value="UniProtKB-SubCell"/>
</dbReference>
<evidence type="ECO:0000256" key="3">
    <source>
        <dbReference type="ARBA" id="ARBA00022452"/>
    </source>
</evidence>
<evidence type="ECO:0000313" key="14">
    <source>
        <dbReference type="Proteomes" id="UP000000238"/>
    </source>
</evidence>
<evidence type="ECO:0000256" key="2">
    <source>
        <dbReference type="ARBA" id="ARBA00022448"/>
    </source>
</evidence>
<dbReference type="STRING" id="349521.HCH_00763"/>
<gene>
    <name evidence="13" type="ordered locus">HCH_00763</name>
</gene>
<feature type="domain" description="OmpA-like" evidence="12">
    <location>
        <begin position="342"/>
        <end position="460"/>
    </location>
</feature>
<dbReference type="Gene3D" id="3.30.1330.60">
    <property type="entry name" value="OmpA-like domain"/>
    <property type="match status" value="1"/>
</dbReference>
<proteinExistence type="predicted"/>
<keyword evidence="14" id="KW-1185">Reference proteome</keyword>
<dbReference type="Pfam" id="PF02412">
    <property type="entry name" value="TSP_3"/>
    <property type="match status" value="4"/>
</dbReference>
<evidence type="ECO:0000256" key="8">
    <source>
        <dbReference type="ARBA" id="ARBA00023136"/>
    </source>
</evidence>
<dbReference type="GO" id="GO:0015288">
    <property type="term" value="F:porin activity"/>
    <property type="evidence" value="ECO:0007669"/>
    <property type="project" value="UniProtKB-KW"/>
</dbReference>
<dbReference type="SUPFAM" id="SSF56925">
    <property type="entry name" value="OMPA-like"/>
    <property type="match status" value="1"/>
</dbReference>
<keyword evidence="8 10" id="KW-0472">Membrane</keyword>
<dbReference type="EMBL" id="CP000155">
    <property type="protein sequence ID" value="ABC27660.1"/>
    <property type="molecule type" value="Genomic_DNA"/>
</dbReference>
<keyword evidence="6" id="KW-0406">Ion transport</keyword>
<dbReference type="eggNOG" id="COG3637">
    <property type="taxonomic scope" value="Bacteria"/>
</dbReference>
<dbReference type="InterPro" id="IPR027385">
    <property type="entry name" value="Beta-barrel_OMP"/>
</dbReference>
<dbReference type="KEGG" id="hch:HCH_00763"/>
<keyword evidence="4" id="KW-0812">Transmembrane</keyword>
<dbReference type="Gene3D" id="4.10.1080.10">
    <property type="entry name" value="TSP type-3 repeat"/>
    <property type="match status" value="1"/>
</dbReference>
<evidence type="ECO:0000256" key="6">
    <source>
        <dbReference type="ARBA" id="ARBA00023065"/>
    </source>
</evidence>
<evidence type="ECO:0000256" key="5">
    <source>
        <dbReference type="ARBA" id="ARBA00022729"/>
    </source>
</evidence>
<sequence>MSTFIKKLNNSLNPCFILESSPGPTRSGYRLHKEVAMKAKLLPSILLMSAIASTQPAFADGREEGAYFTGLLGYTFFDHERQIEDDPSLAAGLGYNFTPAISAEVLIGAADLERKHNAGYLDSVFYRVDALYHFNQGEAWRPYLVGGAGNYRFKHDGGGKDEETQYNLGAGIKHAISDSMDVRFDARGVYGDEDETKDAMLNLGFTYMFASAAPAPKDSDRDGVYDDEDACPGTPYGATVDARGCEVIGDADGDGVTDDKDQCPNTKAGARVDATGCPVVGDDDADGVPNEKDQCPNSPAAAKVDSRGCPLDTDRDGITDGLDACPDTPYGAKVDNRGCRIQLSETVTITLNVTFPTNSAAITDEFVSEVEKLAEFMRQYPDTKAVVEGHTDDRGQDAYNQKLSEKRASAVRQMVVERFGIAGERISSVGYGETRPIGDNNTADGRSANRRVVGVVEATVKTNQ</sequence>
<dbReference type="AlphaFoldDB" id="Q2SNW4"/>
<dbReference type="GO" id="GO:0046930">
    <property type="term" value="C:pore complex"/>
    <property type="evidence" value="ECO:0007669"/>
    <property type="project" value="UniProtKB-KW"/>
</dbReference>
<name>Q2SNW4_HAHCH</name>
<accession>Q2SNW4</accession>
<dbReference type="Pfam" id="PF00691">
    <property type="entry name" value="OmpA"/>
    <property type="match status" value="1"/>
</dbReference>
<feature type="region of interest" description="Disordered" evidence="11">
    <location>
        <begin position="289"/>
        <end position="309"/>
    </location>
</feature>
<keyword evidence="5" id="KW-0732">Signal</keyword>
<dbReference type="InterPro" id="IPR006665">
    <property type="entry name" value="OmpA-like"/>
</dbReference>
<dbReference type="GO" id="GO:0005509">
    <property type="term" value="F:calcium ion binding"/>
    <property type="evidence" value="ECO:0007669"/>
    <property type="project" value="InterPro"/>
</dbReference>
<evidence type="ECO:0000259" key="12">
    <source>
        <dbReference type="PROSITE" id="PS51123"/>
    </source>
</evidence>
<dbReference type="PANTHER" id="PTHR30329">
    <property type="entry name" value="STATOR ELEMENT OF FLAGELLAR MOTOR COMPLEX"/>
    <property type="match status" value="1"/>
</dbReference>
<evidence type="ECO:0000256" key="11">
    <source>
        <dbReference type="SAM" id="MobiDB-lite"/>
    </source>
</evidence>
<dbReference type="Proteomes" id="UP000000238">
    <property type="component" value="Chromosome"/>
</dbReference>
<dbReference type="InterPro" id="IPR006690">
    <property type="entry name" value="OMPA-like_CS"/>
</dbReference>
<evidence type="ECO:0000256" key="7">
    <source>
        <dbReference type="ARBA" id="ARBA00023114"/>
    </source>
</evidence>